<feature type="domain" description="Translocation and assembly module TamB C-terminal" evidence="6">
    <location>
        <begin position="1107"/>
        <end position="1575"/>
    </location>
</feature>
<organism evidence="7 8">
    <name type="scientific">Flavihumibacter stibioxidans</name>
    <dbReference type="NCBI Taxonomy" id="1834163"/>
    <lineage>
        <taxon>Bacteria</taxon>
        <taxon>Pseudomonadati</taxon>
        <taxon>Bacteroidota</taxon>
        <taxon>Chitinophagia</taxon>
        <taxon>Chitinophagales</taxon>
        <taxon>Chitinophagaceae</taxon>
        <taxon>Flavihumibacter</taxon>
    </lineage>
</organism>
<comment type="caution">
    <text evidence="7">The sequence shown here is derived from an EMBL/GenBank/DDBJ whole genome shotgun (WGS) entry which is preliminary data.</text>
</comment>
<keyword evidence="8" id="KW-1185">Reference proteome</keyword>
<comment type="subcellular location">
    <subcellularLocation>
        <location evidence="1">Membrane</location>
        <topology evidence="1">Single-pass membrane protein</topology>
    </subcellularLocation>
</comment>
<dbReference type="Proteomes" id="UP000765802">
    <property type="component" value="Unassembled WGS sequence"/>
</dbReference>
<proteinExistence type="predicted"/>
<dbReference type="PANTHER" id="PTHR36985:SF1">
    <property type="entry name" value="TRANSLOCATION AND ASSEMBLY MODULE SUBUNIT TAMB"/>
    <property type="match status" value="1"/>
</dbReference>
<protein>
    <recommendedName>
        <fullName evidence="6">Translocation and assembly module TamB C-terminal domain-containing protein</fullName>
    </recommendedName>
</protein>
<evidence type="ECO:0000259" key="6">
    <source>
        <dbReference type="Pfam" id="PF04357"/>
    </source>
</evidence>
<dbReference type="EMBL" id="MBUA01000027">
    <property type="protein sequence ID" value="MBC6492193.1"/>
    <property type="molecule type" value="Genomic_DNA"/>
</dbReference>
<dbReference type="Pfam" id="PF04357">
    <property type="entry name" value="TamB"/>
    <property type="match status" value="1"/>
</dbReference>
<evidence type="ECO:0000313" key="7">
    <source>
        <dbReference type="EMBL" id="MBC6492193.1"/>
    </source>
</evidence>
<dbReference type="PANTHER" id="PTHR36985">
    <property type="entry name" value="TRANSLOCATION AND ASSEMBLY MODULE SUBUNIT TAMB"/>
    <property type="match status" value="1"/>
</dbReference>
<keyword evidence="2 5" id="KW-0812">Transmembrane</keyword>
<keyword evidence="4 5" id="KW-0472">Membrane</keyword>
<evidence type="ECO:0000313" key="8">
    <source>
        <dbReference type="Proteomes" id="UP000765802"/>
    </source>
</evidence>
<accession>A0ABR7MAX6</accession>
<evidence type="ECO:0000256" key="1">
    <source>
        <dbReference type="ARBA" id="ARBA00004167"/>
    </source>
</evidence>
<evidence type="ECO:0000256" key="5">
    <source>
        <dbReference type="SAM" id="Phobius"/>
    </source>
</evidence>
<evidence type="ECO:0000256" key="4">
    <source>
        <dbReference type="ARBA" id="ARBA00023136"/>
    </source>
</evidence>
<reference evidence="7 8" key="1">
    <citation type="submission" date="2016-07" db="EMBL/GenBank/DDBJ databases">
        <title>Genome analysis of Flavihumibacter stibioxidans YS-17.</title>
        <authorList>
            <person name="Shi K."/>
            <person name="Han Y."/>
            <person name="Wang G."/>
        </authorList>
    </citation>
    <scope>NUCLEOTIDE SEQUENCE [LARGE SCALE GENOMIC DNA]</scope>
    <source>
        <strain evidence="7 8">YS-17</strain>
    </source>
</reference>
<evidence type="ECO:0000256" key="3">
    <source>
        <dbReference type="ARBA" id="ARBA00022989"/>
    </source>
</evidence>
<evidence type="ECO:0000256" key="2">
    <source>
        <dbReference type="ARBA" id="ARBA00022692"/>
    </source>
</evidence>
<feature type="transmembrane region" description="Helical" evidence="5">
    <location>
        <begin position="12"/>
        <end position="33"/>
    </location>
</feature>
<gene>
    <name evidence="7" type="ORF">BC349_14115</name>
</gene>
<sequence>MNVNRRILKRILSIIGYILLSLLTLVVLIYFLLQTGFMQNYLARQAANRLSKALNTEVKVSYIDIDFFDKLELKGTLVRDHNKDTLLYAGAVKVNITDWFFFKDKIELKYIGLESTMIHLKRTDSVWNYQFLVDYFSGPPSTKEKQPIELSIKTVDLKNIRVLQQDAWRGENLGLSLGSLVLEAEQFDIPNKKISIRNLDLAEPVFSIYNYTGNRPPRKRVITDSIPPNDPDHLRWNPGKWSLGIKTVTIKNGVFKNDIETERKPYYYFDGAHFLFGNINSRFTDVKLVNDTFSGAIRIATRERSGFEVKQLEANMRFHPEAMVFEQLHIRTEKSRLKNYFAMRYDSFDDMGYFLDRIRLEGNFAEAVIHSDDIAYFTPELADWKQRLTISGKARGTISDLSGKNIEVKSGDQTYLNGDFSLIGLPDPDKTFIDFTAREFRTTYADVQRIVPKIKNITEPRLDLLEYLRFKGNFTGFLKNFVTYGTIETALGSISTDVNMKFPANGVPLYSGTIRTEEFNLGKFIDNTLLGSFAVEGDIKGKGFSLNTLDAGLKGRIPFIVYNGYEYRDIDIDGKFARRLFNGNLAVNDEHLEATMKGLVDLSGKVPKFNFDALIVNANLRNMRFSKEELDINGTFNMDFTGNTVDNFIGTARVSDASIFKNGQRISFDSLFVESSLQSNGNKTITVKSNEFEGVLAGKFNISSLPDAFQTFLNRYYPSYIAASKRKVSNNFSFFITTRKVDDYLDLLDKRLKGFNYSTINGRLNTDENIFDVDADIPQFGYNKLAFSNVKLEGRGNYDSLAVSTIVGDIQVNDSLHFPGSQVSVSASNDLSKVHISTSANQTLNRADISGEVQTLKNGIRVLFNPSSFDINEKEWVIENGGEIILTKELVTTDGVRIYSGDQEIMITSAPSSIGKGNDLKVDLKQINIGDFAPFFVKSNRLEGLFTGTVEVIDPFTNLQVEANARADQFRLDNDSIGVLDISSTYSSRSGKVTFKTISANENYNFDLAGLVNTKDSLADQVDITVNLQRTKISLLQQYLTGIFSKLDGNATGQLRIAGKGGNLKYLGDISLQDGGLLVDYTKVYYKIPSALVKFSDGLIDFGRFQLQDTLGNKGELLEGKLYHNNFNDMAFDFNVRTSKLLLLNTTSLDNKYFYGNVVGKANMRFSGPMYDMNMDVSGEPTDSSNIYIATGSSRQSAEADFIVWKEYGKEMEAYKPYGEESNLTIGLDITANNKANVYMIIDEATGDIISAKGHGNLKMRVGTNENLTMTGRYDIENGSYDFNFQAWKKNFKLLPERNNYISWNGDPYEATMKIDALYEANNVKFSDLLSSGGFGVDDERVKRYRGTVYIIANITEKLSAPRIRFQIELPDNSPIRNNFQAQTLLSIIHKDENELNKQVSYLILFNNFGPLTAAGSLQNNSSSFANTAFESLVVSSISGFLSNVISNEFSKILQNVFNDKSLQLNMSASLYSGTNISGQSNSQILLPDRTNINLSVAKSYLNERLTFMVGSAIDFGINSRQSATFQFLPDVSAEYKLTPDGKFRITFFYRNNWSYVYQSALQRSGISLSYRKEFDRIRELFTRKKKKASIILPVSTDSTEQ</sequence>
<name>A0ABR7MAX6_9BACT</name>
<keyword evidence="3 5" id="KW-1133">Transmembrane helix</keyword>
<dbReference type="InterPro" id="IPR007452">
    <property type="entry name" value="TamB_C"/>
</dbReference>